<dbReference type="AlphaFoldDB" id="A0A6C0FEK5"/>
<sequence>MSDSIFEITDYCLNKKNISFILKENIFKNYQEISNKYMDYNNATNKTINNAGNKTINNAGNKTINNAGNKTKNDFFIKEQDKLFWMLYIFENGYDNYIMLGKNTYVFEMKEKTKLIKKIKENKKDLKHFKIKISDIESDLLYSKKINITTLFILLTLKNINFLYYTENLIYQWKKNGNEKMFILKHDILDNIYFNEDKALTDEYFESLKQSRLLVDSLKKPVRGLSYYKVGDLKEMCKILKINIMKNAKKTFSKKELYEKIIQKIS</sequence>
<accession>A0A6C0FEK5</accession>
<organism evidence="1">
    <name type="scientific">viral metagenome</name>
    <dbReference type="NCBI Taxonomy" id="1070528"/>
    <lineage>
        <taxon>unclassified sequences</taxon>
        <taxon>metagenomes</taxon>
        <taxon>organismal metagenomes</taxon>
    </lineage>
</organism>
<dbReference type="EMBL" id="MN738799">
    <property type="protein sequence ID" value="QHT37575.1"/>
    <property type="molecule type" value="Genomic_DNA"/>
</dbReference>
<evidence type="ECO:0000313" key="1">
    <source>
        <dbReference type="EMBL" id="QHT37575.1"/>
    </source>
</evidence>
<proteinExistence type="predicted"/>
<name>A0A6C0FEK5_9ZZZZ</name>
<reference evidence="1" key="1">
    <citation type="journal article" date="2020" name="Nature">
        <title>Giant virus diversity and host interactions through global metagenomics.</title>
        <authorList>
            <person name="Schulz F."/>
            <person name="Roux S."/>
            <person name="Paez-Espino D."/>
            <person name="Jungbluth S."/>
            <person name="Walsh D.A."/>
            <person name="Denef V.J."/>
            <person name="McMahon K.D."/>
            <person name="Konstantinidis K.T."/>
            <person name="Eloe-Fadrosh E.A."/>
            <person name="Kyrpides N.C."/>
            <person name="Woyke T."/>
        </authorList>
    </citation>
    <scope>NUCLEOTIDE SEQUENCE</scope>
    <source>
        <strain evidence="1">GVMAG-S-ERX555997-44</strain>
    </source>
</reference>
<protein>
    <submittedName>
        <fullName evidence="1">Uncharacterized protein</fullName>
    </submittedName>
</protein>